<dbReference type="RefSeq" id="WP_026746218.1">
    <property type="nucleotide sequence ID" value="NZ_AP019823.1"/>
</dbReference>
<dbReference type="KEGG" id="lhf:JCM16775_1409"/>
<feature type="transmembrane region" description="Helical" evidence="1">
    <location>
        <begin position="226"/>
        <end position="246"/>
    </location>
</feature>
<accession>A0A510JHD0</accession>
<keyword evidence="3" id="KW-1185">Reference proteome</keyword>
<keyword evidence="1" id="KW-0472">Membrane</keyword>
<feature type="transmembrane region" description="Helical" evidence="1">
    <location>
        <begin position="415"/>
        <end position="434"/>
    </location>
</feature>
<organism evidence="2 3">
    <name type="scientific">Leptotrichia hofstadii</name>
    <dbReference type="NCBI Taxonomy" id="157688"/>
    <lineage>
        <taxon>Bacteria</taxon>
        <taxon>Fusobacteriati</taxon>
        <taxon>Fusobacteriota</taxon>
        <taxon>Fusobacteriia</taxon>
        <taxon>Fusobacteriales</taxon>
        <taxon>Leptotrichiaceae</taxon>
        <taxon>Leptotrichia</taxon>
    </lineage>
</organism>
<keyword evidence="1" id="KW-1133">Transmembrane helix</keyword>
<sequence length="608" mass="72437">MFGVNKSKIFHIETLIEEKLKHNSNYFFKQKFPRIFIIIILIVPIILTGIIYFLFNNIDYFEWELFPMLKKILKLMNYLFNNTDFSKLELFLTPKIKNYLFNNIDFFKTWISIVLVTTNLSLLWVYWYYSKYLKSKLKLGKNDIVDFFDDRVQINNRINNLYKEHIDKNFIIESKNIDNLLKELEDKRKSIDKKININISLITSVLSILVSQYIKTNEKSEWIDLIPFIILIYFLGYFILKILIWLKEHFLKDFIRVQFEELIEIENYLMVEKKISELMIDNLMKISATNYTYDSISQYLFNEEKQKISNLLSINQNELNENTSGIVFNLEFDYFNLHEDKNDNDESFLVFPAKLKLKKIFENNINIKLGDVYSFDFFSILKKEENKWIFINEEEFITKYKLKYLVENKKKNPKICFFLIILFASIISLVVIWINKDGIRQNDVLDKGLKKYTLNNSTDKEMKIKLDTTADYNYILESYSSKKITLKAGEHSIEKNDGTKCQFTINSDSEIGIIDLKSCGVVNQQSQFKSFPKEYDYILTNLSDREISIDLYSDKEEFYKLEPNTLRKVTLKEGRYNLTKNCKLNVEFNSKGGIVTFIDSDKCKKSYY</sequence>
<feature type="transmembrane region" description="Helical" evidence="1">
    <location>
        <begin position="195"/>
        <end position="214"/>
    </location>
</feature>
<keyword evidence="1" id="KW-0812">Transmembrane</keyword>
<dbReference type="Proteomes" id="UP000321892">
    <property type="component" value="Chromosome"/>
</dbReference>
<dbReference type="AlphaFoldDB" id="A0A510JHD0"/>
<evidence type="ECO:0000313" key="3">
    <source>
        <dbReference type="Proteomes" id="UP000321892"/>
    </source>
</evidence>
<protein>
    <submittedName>
        <fullName evidence="2">Uncharacterized protein</fullName>
    </submittedName>
</protein>
<evidence type="ECO:0000256" key="1">
    <source>
        <dbReference type="SAM" id="Phobius"/>
    </source>
</evidence>
<name>A0A510JHD0_9FUSO</name>
<gene>
    <name evidence="2" type="ORF">JCM16775_1409</name>
</gene>
<dbReference type="EMBL" id="AP019823">
    <property type="protein sequence ID" value="BBM38700.1"/>
    <property type="molecule type" value="Genomic_DNA"/>
</dbReference>
<proteinExistence type="predicted"/>
<feature type="transmembrane region" description="Helical" evidence="1">
    <location>
        <begin position="109"/>
        <end position="129"/>
    </location>
</feature>
<feature type="transmembrane region" description="Helical" evidence="1">
    <location>
        <begin position="35"/>
        <end position="55"/>
    </location>
</feature>
<dbReference type="OrthoDB" id="9953169at2"/>
<reference evidence="2 3" key="1">
    <citation type="submission" date="2019-07" db="EMBL/GenBank/DDBJ databases">
        <title>Complete Genome Sequence of Leptotrichia hofstadii Strain JCM16775.</title>
        <authorList>
            <person name="Watanabe S."/>
            <person name="Cui L."/>
        </authorList>
    </citation>
    <scope>NUCLEOTIDE SEQUENCE [LARGE SCALE GENOMIC DNA]</scope>
    <source>
        <strain evidence="2 3">JCM16775</strain>
    </source>
</reference>
<evidence type="ECO:0000313" key="2">
    <source>
        <dbReference type="EMBL" id="BBM38700.1"/>
    </source>
</evidence>